<dbReference type="InterPro" id="IPR012865">
    <property type="entry name" value="DUF1642"/>
</dbReference>
<dbReference type="Pfam" id="PF07852">
    <property type="entry name" value="DUF1642"/>
    <property type="match status" value="1"/>
</dbReference>
<reference evidence="2" key="1">
    <citation type="submission" date="2015-10" db="EMBL/GenBank/DDBJ databases">
        <title>Draft Genome Sequences of 11 Lactococcus lactis subspecies cremoris strains.</title>
        <authorList>
            <person name="Wels M."/>
            <person name="Backus L."/>
            <person name="Boekhorst J."/>
            <person name="Dijkstra A."/>
            <person name="Beerthuizen M."/>
            <person name="Kelly W."/>
            <person name="Siezen R."/>
            <person name="Bachmann H."/>
            <person name="Van Hijum S."/>
        </authorList>
    </citation>
    <scope>NUCLEOTIDE SEQUENCE [LARGE SCALE GENOMIC DNA]</scope>
    <source>
        <strain evidence="2">N42</strain>
    </source>
</reference>
<protein>
    <recommendedName>
        <fullName evidence="3">DUF1642 domain-containing protein</fullName>
    </recommendedName>
</protein>
<evidence type="ECO:0008006" key="3">
    <source>
        <dbReference type="Google" id="ProtNLM"/>
    </source>
</evidence>
<evidence type="ECO:0000313" key="1">
    <source>
        <dbReference type="EMBL" id="KSU29439.1"/>
    </source>
</evidence>
<dbReference type="RefSeq" id="WP_058212512.1">
    <property type="nucleotide sequence ID" value="NZ_LKLW01000024.1"/>
</dbReference>
<dbReference type="Proteomes" id="UP000052991">
    <property type="component" value="Unassembled WGS sequence"/>
</dbReference>
<gene>
    <name evidence="1" type="ORF">N42_0472</name>
</gene>
<dbReference type="AlphaFoldDB" id="A0A0V8EV13"/>
<dbReference type="PATRIC" id="fig|1360.116.peg.2801"/>
<accession>A0A0V8EV13</accession>
<sequence>MTKFEEELFNKVKVTNIELTTEAEYKKSTLINHFKNWHSDEEFQAEIKKLTDQLITRNDELISSNYEIESLKSQLISREKQVMELKEADKAQGKEIIDLKSQLQQQALPVVPDFIGKLINTFGAPEDGKHINYSANYLEIQKELDWIDNHQKTWLTALLIGFRVEKPQLFYLKAKELLVVGDYDHVEDLWLDCNKNFTPKKQDAHKFTQQEIDSMQTGSYEKIEVTE</sequence>
<comment type="caution">
    <text evidence="1">The sequence shown here is derived from an EMBL/GenBank/DDBJ whole genome shotgun (WGS) entry which is preliminary data.</text>
</comment>
<evidence type="ECO:0000313" key="2">
    <source>
        <dbReference type="Proteomes" id="UP000052991"/>
    </source>
</evidence>
<dbReference type="EMBL" id="LKLW01000024">
    <property type="protein sequence ID" value="KSU29439.1"/>
    <property type="molecule type" value="Genomic_DNA"/>
</dbReference>
<proteinExistence type="predicted"/>
<organism evidence="1 2">
    <name type="scientific">Lactococcus lactis subsp. lactis</name>
    <name type="common">Streptococcus lactis</name>
    <dbReference type="NCBI Taxonomy" id="1360"/>
    <lineage>
        <taxon>Bacteria</taxon>
        <taxon>Bacillati</taxon>
        <taxon>Bacillota</taxon>
        <taxon>Bacilli</taxon>
        <taxon>Lactobacillales</taxon>
        <taxon>Streptococcaceae</taxon>
        <taxon>Lactococcus</taxon>
    </lineage>
</organism>
<name>A0A0V8EV13_LACLL</name>